<gene>
    <name evidence="1" type="ORF">GCM10010468_47680</name>
</gene>
<protein>
    <submittedName>
        <fullName evidence="1">Uncharacterized protein</fullName>
    </submittedName>
</protein>
<dbReference type="PROSITE" id="PS51257">
    <property type="entry name" value="PROKAR_LIPOPROTEIN"/>
    <property type="match status" value="1"/>
</dbReference>
<dbReference type="EMBL" id="BAAAUV010000012">
    <property type="protein sequence ID" value="GAA3222096.1"/>
    <property type="molecule type" value="Genomic_DNA"/>
</dbReference>
<dbReference type="RefSeq" id="WP_344832115.1">
    <property type="nucleotide sequence ID" value="NZ_BAAAUV010000012.1"/>
</dbReference>
<name>A0ABP6QDI6_9ACTN</name>
<dbReference type="Proteomes" id="UP001501237">
    <property type="component" value="Unassembled WGS sequence"/>
</dbReference>
<accession>A0ABP6QDI6</accession>
<proteinExistence type="predicted"/>
<organism evidence="1 2">
    <name type="scientific">Actinocorallia longicatena</name>
    <dbReference type="NCBI Taxonomy" id="111803"/>
    <lineage>
        <taxon>Bacteria</taxon>
        <taxon>Bacillati</taxon>
        <taxon>Actinomycetota</taxon>
        <taxon>Actinomycetes</taxon>
        <taxon>Streptosporangiales</taxon>
        <taxon>Thermomonosporaceae</taxon>
        <taxon>Actinocorallia</taxon>
    </lineage>
</organism>
<comment type="caution">
    <text evidence="1">The sequence shown here is derived from an EMBL/GenBank/DDBJ whole genome shotgun (WGS) entry which is preliminary data.</text>
</comment>
<sequence length="139" mass="15315">MRRVSVNGRGMFEVTGDAQGVIVGFLGCALSPYPCGPPLREELAGRFAPGGPGLAVPDTFAAYRMLSRDDLPDEYLIGGLPPGWRHLTFTPDEETWALVLFSRERRTALSELVEGEELRALLAQALELRARWDGYRHGS</sequence>
<keyword evidence="2" id="KW-1185">Reference proteome</keyword>
<evidence type="ECO:0000313" key="1">
    <source>
        <dbReference type="EMBL" id="GAA3222096.1"/>
    </source>
</evidence>
<evidence type="ECO:0000313" key="2">
    <source>
        <dbReference type="Proteomes" id="UP001501237"/>
    </source>
</evidence>
<reference evidence="2" key="1">
    <citation type="journal article" date="2019" name="Int. J. Syst. Evol. Microbiol.">
        <title>The Global Catalogue of Microorganisms (GCM) 10K type strain sequencing project: providing services to taxonomists for standard genome sequencing and annotation.</title>
        <authorList>
            <consortium name="The Broad Institute Genomics Platform"/>
            <consortium name="The Broad Institute Genome Sequencing Center for Infectious Disease"/>
            <person name="Wu L."/>
            <person name="Ma J."/>
        </authorList>
    </citation>
    <scope>NUCLEOTIDE SEQUENCE [LARGE SCALE GENOMIC DNA]</scope>
    <source>
        <strain evidence="2">JCM 9377</strain>
    </source>
</reference>